<dbReference type="Proteomes" id="UP000308652">
    <property type="component" value="Unassembled WGS sequence"/>
</dbReference>
<accession>A0A5C3LTJ5</accession>
<dbReference type="Pfam" id="PF13649">
    <property type="entry name" value="Methyltransf_25"/>
    <property type="match status" value="1"/>
</dbReference>
<dbReference type="GO" id="GO:0032259">
    <property type="term" value="P:methylation"/>
    <property type="evidence" value="ECO:0007669"/>
    <property type="project" value="UniProtKB-KW"/>
</dbReference>
<dbReference type="AlphaFoldDB" id="A0A5C3LTJ5"/>
<name>A0A5C3LTJ5_9AGAR</name>
<dbReference type="CDD" id="cd02440">
    <property type="entry name" value="AdoMet_MTases"/>
    <property type="match status" value="1"/>
</dbReference>
<dbReference type="Gene3D" id="3.40.50.150">
    <property type="entry name" value="Vaccinia Virus protein VP39"/>
    <property type="match status" value="1"/>
</dbReference>
<dbReference type="InterPro" id="IPR041698">
    <property type="entry name" value="Methyltransf_25"/>
</dbReference>
<dbReference type="InterPro" id="IPR029063">
    <property type="entry name" value="SAM-dependent_MTases_sf"/>
</dbReference>
<gene>
    <name evidence="3" type="ORF">BDQ12DRAFT_737194</name>
</gene>
<dbReference type="PANTHER" id="PTHR43591:SF110">
    <property type="entry name" value="RHODANESE DOMAIN-CONTAINING PROTEIN"/>
    <property type="match status" value="1"/>
</dbReference>
<feature type="region of interest" description="Disordered" evidence="1">
    <location>
        <begin position="1"/>
        <end position="35"/>
    </location>
</feature>
<organism evidence="3 4">
    <name type="scientific">Crucibulum laeve</name>
    <dbReference type="NCBI Taxonomy" id="68775"/>
    <lineage>
        <taxon>Eukaryota</taxon>
        <taxon>Fungi</taxon>
        <taxon>Dikarya</taxon>
        <taxon>Basidiomycota</taxon>
        <taxon>Agaricomycotina</taxon>
        <taxon>Agaricomycetes</taxon>
        <taxon>Agaricomycetidae</taxon>
        <taxon>Agaricales</taxon>
        <taxon>Agaricineae</taxon>
        <taxon>Nidulariaceae</taxon>
        <taxon>Crucibulum</taxon>
    </lineage>
</organism>
<feature type="domain" description="Methyltransferase" evidence="2">
    <location>
        <begin position="116"/>
        <end position="204"/>
    </location>
</feature>
<keyword evidence="3" id="KW-0808">Transferase</keyword>
<evidence type="ECO:0000256" key="1">
    <source>
        <dbReference type="SAM" id="MobiDB-lite"/>
    </source>
</evidence>
<sequence length="347" mass="39037">MSSGNDYPHSHSRNSDEVDDEVQFQDTNHEDERVVDPPDTNVLVELGAEDFPTYFLERDGRLFPSNESSPYPLPIDTPEQERANVQHGILHRLIGANYIGPVREILALEPGRQKLVVDLCTGTGKWVIDMAREFPHVQFRGLDIVPIATRYPPPNVRFEIHDVNTPLRWADNSVDFIHARSISMAVRDYPVVLREVARVLRPGGLFFSGEWGRYAAFHSVFGLDPAIRAPASFHFYEALTNALRNCRGIEPIAQFIPGFLSTSGLFTQIFGQHFAMPIGPWHDDPQYKSIGKAFRAAHRRYADSVSSLLTEAGEDAGQIVAEYVDELRRVPGLVSLYHTVHARKPLG</sequence>
<dbReference type="OrthoDB" id="2013972at2759"/>
<dbReference type="SUPFAM" id="SSF53335">
    <property type="entry name" value="S-adenosyl-L-methionine-dependent methyltransferases"/>
    <property type="match status" value="1"/>
</dbReference>
<evidence type="ECO:0000313" key="4">
    <source>
        <dbReference type="Proteomes" id="UP000308652"/>
    </source>
</evidence>
<proteinExistence type="predicted"/>
<dbReference type="STRING" id="68775.A0A5C3LTJ5"/>
<keyword evidence="3" id="KW-0489">Methyltransferase</keyword>
<keyword evidence="4" id="KW-1185">Reference proteome</keyword>
<dbReference type="GO" id="GO:0008168">
    <property type="term" value="F:methyltransferase activity"/>
    <property type="evidence" value="ECO:0007669"/>
    <property type="project" value="UniProtKB-KW"/>
</dbReference>
<evidence type="ECO:0000313" key="3">
    <source>
        <dbReference type="EMBL" id="TFK36112.1"/>
    </source>
</evidence>
<dbReference type="PANTHER" id="PTHR43591">
    <property type="entry name" value="METHYLTRANSFERASE"/>
    <property type="match status" value="1"/>
</dbReference>
<reference evidence="3 4" key="1">
    <citation type="journal article" date="2019" name="Nat. Ecol. Evol.">
        <title>Megaphylogeny resolves global patterns of mushroom evolution.</title>
        <authorList>
            <person name="Varga T."/>
            <person name="Krizsan K."/>
            <person name="Foldi C."/>
            <person name="Dima B."/>
            <person name="Sanchez-Garcia M."/>
            <person name="Sanchez-Ramirez S."/>
            <person name="Szollosi G.J."/>
            <person name="Szarkandi J.G."/>
            <person name="Papp V."/>
            <person name="Albert L."/>
            <person name="Andreopoulos W."/>
            <person name="Angelini C."/>
            <person name="Antonin V."/>
            <person name="Barry K.W."/>
            <person name="Bougher N.L."/>
            <person name="Buchanan P."/>
            <person name="Buyck B."/>
            <person name="Bense V."/>
            <person name="Catcheside P."/>
            <person name="Chovatia M."/>
            <person name="Cooper J."/>
            <person name="Damon W."/>
            <person name="Desjardin D."/>
            <person name="Finy P."/>
            <person name="Geml J."/>
            <person name="Haridas S."/>
            <person name="Hughes K."/>
            <person name="Justo A."/>
            <person name="Karasinski D."/>
            <person name="Kautmanova I."/>
            <person name="Kiss B."/>
            <person name="Kocsube S."/>
            <person name="Kotiranta H."/>
            <person name="LaButti K.M."/>
            <person name="Lechner B.E."/>
            <person name="Liimatainen K."/>
            <person name="Lipzen A."/>
            <person name="Lukacs Z."/>
            <person name="Mihaltcheva S."/>
            <person name="Morgado L.N."/>
            <person name="Niskanen T."/>
            <person name="Noordeloos M.E."/>
            <person name="Ohm R.A."/>
            <person name="Ortiz-Santana B."/>
            <person name="Ovrebo C."/>
            <person name="Racz N."/>
            <person name="Riley R."/>
            <person name="Savchenko A."/>
            <person name="Shiryaev A."/>
            <person name="Soop K."/>
            <person name="Spirin V."/>
            <person name="Szebenyi C."/>
            <person name="Tomsovsky M."/>
            <person name="Tulloss R.E."/>
            <person name="Uehling J."/>
            <person name="Grigoriev I.V."/>
            <person name="Vagvolgyi C."/>
            <person name="Papp T."/>
            <person name="Martin F.M."/>
            <person name="Miettinen O."/>
            <person name="Hibbett D.S."/>
            <person name="Nagy L.G."/>
        </authorList>
    </citation>
    <scope>NUCLEOTIDE SEQUENCE [LARGE SCALE GENOMIC DNA]</scope>
    <source>
        <strain evidence="3 4">CBS 166.37</strain>
    </source>
</reference>
<dbReference type="EMBL" id="ML213616">
    <property type="protein sequence ID" value="TFK36112.1"/>
    <property type="molecule type" value="Genomic_DNA"/>
</dbReference>
<protein>
    <submittedName>
        <fullName evidence="3">S-adenosyl-L-methionine-dependent methyltransferase</fullName>
    </submittedName>
</protein>
<evidence type="ECO:0000259" key="2">
    <source>
        <dbReference type="Pfam" id="PF13649"/>
    </source>
</evidence>